<dbReference type="SUPFAM" id="SSF140453">
    <property type="entry name" value="EsxAB dimer-like"/>
    <property type="match status" value="1"/>
</dbReference>
<feature type="region of interest" description="Disordered" evidence="1">
    <location>
        <begin position="144"/>
        <end position="183"/>
    </location>
</feature>
<evidence type="ECO:0008006" key="4">
    <source>
        <dbReference type="Google" id="ProtNLM"/>
    </source>
</evidence>
<dbReference type="Gene3D" id="1.10.287.1060">
    <property type="entry name" value="ESAT-6-like"/>
    <property type="match status" value="1"/>
</dbReference>
<reference evidence="3" key="1">
    <citation type="journal article" date="2019" name="Int. J. Syst. Evol. Microbiol.">
        <title>The Global Catalogue of Microorganisms (GCM) 10K type strain sequencing project: providing services to taxonomists for standard genome sequencing and annotation.</title>
        <authorList>
            <consortium name="The Broad Institute Genomics Platform"/>
            <consortium name="The Broad Institute Genome Sequencing Center for Infectious Disease"/>
            <person name="Wu L."/>
            <person name="Ma J."/>
        </authorList>
    </citation>
    <scope>NUCLEOTIDE SEQUENCE [LARGE SCALE GENOMIC DNA]</scope>
    <source>
        <strain evidence="3">CGMCC 4.7367</strain>
    </source>
</reference>
<comment type="caution">
    <text evidence="2">The sequence shown here is derived from an EMBL/GenBank/DDBJ whole genome shotgun (WGS) entry which is preliminary data.</text>
</comment>
<dbReference type="EMBL" id="BNAR01000016">
    <property type="protein sequence ID" value="GHH56516.1"/>
    <property type="molecule type" value="Genomic_DNA"/>
</dbReference>
<evidence type="ECO:0000256" key="1">
    <source>
        <dbReference type="SAM" id="MobiDB-lite"/>
    </source>
</evidence>
<dbReference type="Proteomes" id="UP000605568">
    <property type="component" value="Unassembled WGS sequence"/>
</dbReference>
<dbReference type="InterPro" id="IPR036689">
    <property type="entry name" value="ESAT-6-like_sf"/>
</dbReference>
<sequence>MTHVLDDAALATLNFDQLAQLVNEVSPDVFYARAAAFDAAVARLEAVRDGIRREARAISDSWQGRVANSFDDTAREVDGTVDRLLQSMTSPGYGTVMRHAGDALSEAQRRIRDLRAQGVHDQQAALRVLHDLGTTYRHCGDSMPGQPNLTRLSPSGAVPRGGGGTGGVAQQTRHADSGSGAGPFAEAGPMPFAGTSAMPLAGASPTAFAAAGHWSGGRAGAAPEVRGKQGVAGEASCAGHAAPVIGGIFAAAMPKEAGISPVLGKRAAVSPPAVDAPRAGGVLGRGIPALGRTVSARGRDQRDAAKNTAESEARPVTVSRDTPTSVAQVPATASATASAPAAPPRSAGGAASFATESPVVPVPVERTAQAVTSESTPPPFLPGHAGQGAGAFGRGTTGQVDEATDRDPELPISADRDLWSPAGAGAAVLGRRQEHGRGN</sequence>
<protein>
    <recommendedName>
        <fullName evidence="4">WXG100 family type VII secretion target</fullName>
    </recommendedName>
</protein>
<dbReference type="RefSeq" id="WP_191304112.1">
    <property type="nucleotide sequence ID" value="NZ_BNAR01000016.1"/>
</dbReference>
<feature type="region of interest" description="Disordered" evidence="1">
    <location>
        <begin position="369"/>
        <end position="439"/>
    </location>
</feature>
<feature type="compositionally biased region" description="Gly residues" evidence="1">
    <location>
        <begin position="385"/>
        <end position="396"/>
    </location>
</feature>
<evidence type="ECO:0000313" key="3">
    <source>
        <dbReference type="Proteomes" id="UP000605568"/>
    </source>
</evidence>
<organism evidence="2 3">
    <name type="scientific">Lentzea cavernae</name>
    <dbReference type="NCBI Taxonomy" id="2020703"/>
    <lineage>
        <taxon>Bacteria</taxon>
        <taxon>Bacillati</taxon>
        <taxon>Actinomycetota</taxon>
        <taxon>Actinomycetes</taxon>
        <taxon>Pseudonocardiales</taxon>
        <taxon>Pseudonocardiaceae</taxon>
        <taxon>Lentzea</taxon>
    </lineage>
</organism>
<feature type="compositionally biased region" description="Basic and acidic residues" evidence="1">
    <location>
        <begin position="403"/>
        <end position="418"/>
    </location>
</feature>
<name>A0ABQ3MSC7_9PSEU</name>
<keyword evidence="3" id="KW-1185">Reference proteome</keyword>
<evidence type="ECO:0000313" key="2">
    <source>
        <dbReference type="EMBL" id="GHH56516.1"/>
    </source>
</evidence>
<accession>A0ABQ3MSC7</accession>
<proteinExistence type="predicted"/>
<gene>
    <name evidence="2" type="ORF">GCM10017774_74730</name>
</gene>
<feature type="compositionally biased region" description="Basic and acidic residues" evidence="1">
    <location>
        <begin position="297"/>
        <end position="313"/>
    </location>
</feature>
<feature type="region of interest" description="Disordered" evidence="1">
    <location>
        <begin position="293"/>
        <end position="354"/>
    </location>
</feature>
<feature type="compositionally biased region" description="Low complexity" evidence="1">
    <location>
        <begin position="330"/>
        <end position="354"/>
    </location>
</feature>